<reference evidence="2" key="1">
    <citation type="journal article" date="2014" name="PLoS ONE">
        <title>Transcriptome-Based Identification of ABC Transporters in the Western Tarnished Plant Bug Lygus hesperus.</title>
        <authorList>
            <person name="Hull J.J."/>
            <person name="Chaney K."/>
            <person name="Geib S.M."/>
            <person name="Fabrick J.A."/>
            <person name="Brent C.S."/>
            <person name="Walsh D."/>
            <person name="Lavine L.C."/>
        </authorList>
    </citation>
    <scope>NUCLEOTIDE SEQUENCE</scope>
</reference>
<sequence length="479" mass="54414">MKVRCEDTKERIKTNHVGSKRQVYPSSSDDELPSGLCPCIPSPCFIYKGILSRWKRHELSSESDSLVLCRFKDQTNSSCMTTLAFLISEVREIEDLLSSIERDTNVRHDRSRGKLLQLKQEIMDTLLVRPSEKTEVIQEFMDKIKAYKKKLILVNLENALNRNDSIYAEPASNTPLDKLLTRNVTIHQNMTDPVSPRSTRYENADKVRYPKKQNVNWPWKCWTRNTFSKDNRHVKSEKRHKRFSNTISGSKKCQAERKGLGVVQSWPAFNPQEKGRLSELSTPFVVEPKIQKECQTENRGTQEKENQTSKGSVNQGISAQSIILKEVLSLPSYKDKGTGSDVMLKPGVSRSISAQSGSLVLRCEGVTQTKSEVSEVVSINHGSGSEERMKRDFERHQDSDSELSMKELSEDGDFITTSCSHPSIAILGMTSESETMDDYDVSSCVEDNQPLKVRDEGLWYISAKQLCDEMFEQAYIACQ</sequence>
<proteinExistence type="predicted"/>
<evidence type="ECO:0000256" key="1">
    <source>
        <dbReference type="SAM" id="MobiDB-lite"/>
    </source>
</evidence>
<organism evidence="2">
    <name type="scientific">Lygus hesperus</name>
    <name type="common">Western plant bug</name>
    <dbReference type="NCBI Taxonomy" id="30085"/>
    <lineage>
        <taxon>Eukaryota</taxon>
        <taxon>Metazoa</taxon>
        <taxon>Ecdysozoa</taxon>
        <taxon>Arthropoda</taxon>
        <taxon>Hexapoda</taxon>
        <taxon>Insecta</taxon>
        <taxon>Pterygota</taxon>
        <taxon>Neoptera</taxon>
        <taxon>Paraneoptera</taxon>
        <taxon>Hemiptera</taxon>
        <taxon>Heteroptera</taxon>
        <taxon>Panheteroptera</taxon>
        <taxon>Cimicomorpha</taxon>
        <taxon>Miridae</taxon>
        <taxon>Mirini</taxon>
        <taxon>Lygus</taxon>
    </lineage>
</organism>
<dbReference type="AlphaFoldDB" id="A0A0A9YEH0"/>
<protein>
    <submittedName>
        <fullName evidence="2">Uncharacterized protein</fullName>
    </submittedName>
</protein>
<evidence type="ECO:0000313" key="2">
    <source>
        <dbReference type="EMBL" id="JAG29498.1"/>
    </source>
</evidence>
<dbReference type="EMBL" id="GBHO01014106">
    <property type="protein sequence ID" value="JAG29498.1"/>
    <property type="molecule type" value="Transcribed_RNA"/>
</dbReference>
<accession>A0A0A9YEH0</accession>
<feature type="compositionally biased region" description="Basic and acidic residues" evidence="1">
    <location>
        <begin position="293"/>
        <end position="307"/>
    </location>
</feature>
<reference evidence="3" key="3">
    <citation type="submission" date="2014-09" db="EMBL/GenBank/DDBJ databases">
        <authorList>
            <person name="Magalhaes I.L.F."/>
            <person name="Oliveira U."/>
            <person name="Santos F.R."/>
            <person name="Vidigal T.H.D.A."/>
            <person name="Brescovit A.D."/>
            <person name="Santos A.J."/>
        </authorList>
    </citation>
    <scope>NUCLEOTIDE SEQUENCE</scope>
</reference>
<dbReference type="EMBL" id="GBRD01012098">
    <property type="protein sequence ID" value="JAG53726.1"/>
    <property type="molecule type" value="Transcribed_RNA"/>
</dbReference>
<reference evidence="2" key="2">
    <citation type="submission" date="2014-07" db="EMBL/GenBank/DDBJ databases">
        <authorList>
            <person name="Hull J."/>
        </authorList>
    </citation>
    <scope>NUCLEOTIDE SEQUENCE</scope>
</reference>
<evidence type="ECO:0000313" key="3">
    <source>
        <dbReference type="EMBL" id="JAG53726.1"/>
    </source>
</evidence>
<feature type="region of interest" description="Disordered" evidence="1">
    <location>
        <begin position="293"/>
        <end position="314"/>
    </location>
</feature>
<name>A0A0A9YEH0_LYGHE</name>
<gene>
    <name evidence="2" type="ORF">CM83_100097</name>
</gene>